<reference evidence="3" key="3">
    <citation type="submission" date="2015-06" db="UniProtKB">
        <authorList>
            <consortium name="EnsemblMetazoa"/>
        </authorList>
    </citation>
    <scope>IDENTIFICATION</scope>
</reference>
<keyword evidence="4" id="KW-1185">Reference proteome</keyword>
<dbReference type="KEGG" id="hro:HELRODRAFT_165767"/>
<name>T1EX96_HELRO</name>
<feature type="region of interest" description="Disordered" evidence="1">
    <location>
        <begin position="30"/>
        <end position="101"/>
    </location>
</feature>
<evidence type="ECO:0000313" key="2">
    <source>
        <dbReference type="EMBL" id="ESN91706.1"/>
    </source>
</evidence>
<dbReference type="CTD" id="20201196"/>
<dbReference type="InParanoid" id="T1EX96"/>
<sequence length="377" mass="42237">MTNMLDILRPLVPNSCYQSLHQEMITNKKNKSKGLLPLPSSPFQSPTSSLPSPRPSYSRTSRPASSLLPDPVHINQQDKTCKNALLPNPPSSDSLSSQDQYRRADFNKMSQTSKPLLSTPADAAVSVDLDKDRIDDELLSRKRAAMLSYEEYKKLKEEESSVLLKLEEEIKIMEMLITIQKELLAEDEQNKSLDESNVEDASISCTKTANANDTANLAVHNDFQVEMLNRTPCTANSNDNNTCDNRVVSPSSSTPSSVKTMNEHANNDKTNVLPPDKQQLDAKALEDKIIVYSRNALKSHYHKGAVTSQEFKVIMRKAITKSRKFLETPYANIYETPIVISISESKSKDITQARVSKFIDAYVEKLTAQRRKTKLGL</sequence>
<feature type="compositionally biased region" description="Low complexity" evidence="1">
    <location>
        <begin position="35"/>
        <end position="67"/>
    </location>
</feature>
<proteinExistence type="predicted"/>
<organism evidence="3 4">
    <name type="scientific">Helobdella robusta</name>
    <name type="common">Californian leech</name>
    <dbReference type="NCBI Taxonomy" id="6412"/>
    <lineage>
        <taxon>Eukaryota</taxon>
        <taxon>Metazoa</taxon>
        <taxon>Spiralia</taxon>
        <taxon>Lophotrochozoa</taxon>
        <taxon>Annelida</taxon>
        <taxon>Clitellata</taxon>
        <taxon>Hirudinea</taxon>
        <taxon>Rhynchobdellida</taxon>
        <taxon>Glossiphoniidae</taxon>
        <taxon>Helobdella</taxon>
    </lineage>
</organism>
<protein>
    <submittedName>
        <fullName evidence="2 3">Uncharacterized protein</fullName>
    </submittedName>
</protein>
<evidence type="ECO:0000313" key="4">
    <source>
        <dbReference type="Proteomes" id="UP000015101"/>
    </source>
</evidence>
<evidence type="ECO:0000256" key="1">
    <source>
        <dbReference type="SAM" id="MobiDB-lite"/>
    </source>
</evidence>
<dbReference type="EMBL" id="AMQM01002169">
    <property type="status" value="NOT_ANNOTATED_CDS"/>
    <property type="molecule type" value="Genomic_DNA"/>
</dbReference>
<feature type="region of interest" description="Disordered" evidence="1">
    <location>
        <begin position="239"/>
        <end position="275"/>
    </location>
</feature>
<feature type="compositionally biased region" description="Low complexity" evidence="1">
    <location>
        <begin position="247"/>
        <end position="258"/>
    </location>
</feature>
<dbReference type="HOGENOM" id="CLU_734214_0_0_1"/>
<dbReference type="Proteomes" id="UP000015101">
    <property type="component" value="Unassembled WGS sequence"/>
</dbReference>
<reference evidence="4" key="1">
    <citation type="submission" date="2012-12" db="EMBL/GenBank/DDBJ databases">
        <authorList>
            <person name="Hellsten U."/>
            <person name="Grimwood J."/>
            <person name="Chapman J.A."/>
            <person name="Shapiro H."/>
            <person name="Aerts A."/>
            <person name="Otillar R.P."/>
            <person name="Terry A.Y."/>
            <person name="Boore J.L."/>
            <person name="Simakov O."/>
            <person name="Marletaz F."/>
            <person name="Cho S.-J."/>
            <person name="Edsinger-Gonzales E."/>
            <person name="Havlak P."/>
            <person name="Kuo D.-H."/>
            <person name="Larsson T."/>
            <person name="Lv J."/>
            <person name="Arendt D."/>
            <person name="Savage R."/>
            <person name="Osoegawa K."/>
            <person name="de Jong P."/>
            <person name="Lindberg D.R."/>
            <person name="Seaver E.C."/>
            <person name="Weisblat D.A."/>
            <person name="Putnam N.H."/>
            <person name="Grigoriev I.V."/>
            <person name="Rokhsar D.S."/>
        </authorList>
    </citation>
    <scope>NUCLEOTIDE SEQUENCE</scope>
</reference>
<reference evidence="2 4" key="2">
    <citation type="journal article" date="2013" name="Nature">
        <title>Insights into bilaterian evolution from three spiralian genomes.</title>
        <authorList>
            <person name="Simakov O."/>
            <person name="Marletaz F."/>
            <person name="Cho S.J."/>
            <person name="Edsinger-Gonzales E."/>
            <person name="Havlak P."/>
            <person name="Hellsten U."/>
            <person name="Kuo D.H."/>
            <person name="Larsson T."/>
            <person name="Lv J."/>
            <person name="Arendt D."/>
            <person name="Savage R."/>
            <person name="Osoegawa K."/>
            <person name="de Jong P."/>
            <person name="Grimwood J."/>
            <person name="Chapman J.A."/>
            <person name="Shapiro H."/>
            <person name="Aerts A."/>
            <person name="Otillar R.P."/>
            <person name="Terry A.Y."/>
            <person name="Boore J.L."/>
            <person name="Grigoriev I.V."/>
            <person name="Lindberg D.R."/>
            <person name="Seaver E.C."/>
            <person name="Weisblat D.A."/>
            <person name="Putnam N.H."/>
            <person name="Rokhsar D.S."/>
        </authorList>
    </citation>
    <scope>NUCLEOTIDE SEQUENCE</scope>
</reference>
<accession>T1EX96</accession>
<dbReference type="RefSeq" id="XP_009030524.1">
    <property type="nucleotide sequence ID" value="XM_009032276.1"/>
</dbReference>
<evidence type="ECO:0000313" key="3">
    <source>
        <dbReference type="EnsemblMetazoa" id="HelroP165767"/>
    </source>
</evidence>
<gene>
    <name evidence="3" type="primary">20201196</name>
    <name evidence="2" type="ORF">HELRODRAFT_165767</name>
</gene>
<dbReference type="EnsemblMetazoa" id="HelroT165767">
    <property type="protein sequence ID" value="HelroP165767"/>
    <property type="gene ID" value="HelroG165767"/>
</dbReference>
<dbReference type="EMBL" id="KB097700">
    <property type="protein sequence ID" value="ESN91706.1"/>
    <property type="molecule type" value="Genomic_DNA"/>
</dbReference>
<dbReference type="GeneID" id="20201196"/>
<dbReference type="AlphaFoldDB" id="T1EX96"/>